<dbReference type="RefSeq" id="XP_029217928.1">
    <property type="nucleotide sequence ID" value="XM_029365444.1"/>
</dbReference>
<comment type="caution">
    <text evidence="2">The sequence shown here is derived from an EMBL/GenBank/DDBJ whole genome shotgun (WGS) entry which is preliminary data.</text>
</comment>
<dbReference type="KEGG" id="bbes:BESB_070710"/>
<evidence type="ECO:0000256" key="1">
    <source>
        <dbReference type="SAM" id="MobiDB-lite"/>
    </source>
</evidence>
<feature type="compositionally biased region" description="Low complexity" evidence="1">
    <location>
        <begin position="122"/>
        <end position="133"/>
    </location>
</feature>
<dbReference type="InterPro" id="IPR051425">
    <property type="entry name" value="Formin_Homology"/>
</dbReference>
<dbReference type="PANTHER" id="PTHR45725:SF18">
    <property type="entry name" value="ORC1-LIKE AAA ATPASE DOMAIN-CONTAINING PROTEIN"/>
    <property type="match status" value="1"/>
</dbReference>
<keyword evidence="3" id="KW-1185">Reference proteome</keyword>
<feature type="compositionally biased region" description="Basic and acidic residues" evidence="1">
    <location>
        <begin position="738"/>
        <end position="791"/>
    </location>
</feature>
<dbReference type="Proteomes" id="UP000224006">
    <property type="component" value="Unassembled WGS sequence"/>
</dbReference>
<gene>
    <name evidence="2" type="ORF">BESB_070710</name>
</gene>
<feature type="region of interest" description="Disordered" evidence="1">
    <location>
        <begin position="336"/>
        <end position="379"/>
    </location>
</feature>
<proteinExistence type="predicted"/>
<feature type="compositionally biased region" description="Low complexity" evidence="1">
    <location>
        <begin position="159"/>
        <end position="176"/>
    </location>
</feature>
<sequence length="1039" mass="109370">MAAVSDCEREPEGEVGCADASLRAGGAENVESWKSADAEGALEMVDSGEKGTSEGSSRQGEPQDAPAGAGFETECAESHVDAKHTDGAHGKEAAAAAAAEGGGEKGSNVPSCVDSLPTYQQGVGAVSAGKSAGENAAVSRGDSSERGSPALVEAEKSSVKLLPSSSPDTVAPSSRSPSPPRNSACTPLPVCLSQSSPPPAAASSSSPSSSSFSSSSACLEDDEDVSALFTIEIDGDLSLESELLLPAASNPATPTASSSSCAAASAGVSFEKSVSEIVDAEKVQWEKTRRGLGAAYALLHARLVRRLVALGALRPCGDARVCAAAVSVKRRKLTDEGVSAPAARQSDGERDATPDAQDDAAAERPTSAAPLPPPRSAADASVSAGRFEICVDLLAGVVQDAQLASARACQRGWSRCVRRVFARTGAVQENRYYALGEDGERCDGRRSLLPLSSALLQQHWQKTAHAAADSREQPPAASCADGDSARAHSWGPLCAAESEEGDALFCTLRVRKDAAAAAARAGDAGGLGEEERRTLAFTWRQWQRHHCFLLATHQSATTTCFFCGKLACPRSENPRIPCPASRCEQCCQRGHRAFRHACNRSPALLHSIEDAFEDRYSASMKADRDEVRCVRCRARGHFLCGEAPASEGFSTLDVRVCTRERNRDARQNSDPAFVWTLEEARRYLARLPAHVRQRKMPPPPPPSATTGRAREEEDGSRCGEAAPRRHPPPLASAAPRRRLQDLRGGWREREGAADGDPRDERGRRPHDAPWRHDADGRADGARWREERDERRVRESRTVVFGGHSGDRGDALVFSKPAAHAPLPSAAAAAFAPAATLPHPLHAAPPLAAVPLGAPFPLWGGGVHLPAPPHAPPAAAAPVSFFPPAIAAAPTAEAYRVLPPGAGEAWGARERRRPPPACAAAAPARQLVAVAAGPRPPLRAGRGGAEARARRSDWREDPQARHAALSPSRSVASYAACGAPPSVRSDGCAPQGLPPPRSSAARQFPLRGARREGGGDERRRERDKRPAGDANFGVAWPLRR</sequence>
<dbReference type="OrthoDB" id="10479839at2759"/>
<dbReference type="EMBL" id="NWUJ01000007">
    <property type="protein sequence ID" value="PFH33919.1"/>
    <property type="molecule type" value="Genomic_DNA"/>
</dbReference>
<feature type="compositionally biased region" description="Basic and acidic residues" evidence="1">
    <location>
        <begin position="1008"/>
        <end position="1026"/>
    </location>
</feature>
<name>A0A2A9M7K7_BESBE</name>
<organism evidence="2 3">
    <name type="scientific">Besnoitia besnoiti</name>
    <name type="common">Apicomplexan protozoan</name>
    <dbReference type="NCBI Taxonomy" id="94643"/>
    <lineage>
        <taxon>Eukaryota</taxon>
        <taxon>Sar</taxon>
        <taxon>Alveolata</taxon>
        <taxon>Apicomplexa</taxon>
        <taxon>Conoidasida</taxon>
        <taxon>Coccidia</taxon>
        <taxon>Eucoccidiorida</taxon>
        <taxon>Eimeriorina</taxon>
        <taxon>Sarcocystidae</taxon>
        <taxon>Besnoitia</taxon>
    </lineage>
</organism>
<feature type="region of interest" description="Disordered" evidence="1">
    <location>
        <begin position="1"/>
        <end position="216"/>
    </location>
</feature>
<feature type="compositionally biased region" description="Basic and acidic residues" evidence="1">
    <location>
        <begin position="944"/>
        <end position="959"/>
    </location>
</feature>
<evidence type="ECO:0000313" key="2">
    <source>
        <dbReference type="EMBL" id="PFH33919.1"/>
    </source>
</evidence>
<feature type="compositionally biased region" description="Low complexity" evidence="1">
    <location>
        <begin position="201"/>
        <end position="216"/>
    </location>
</feature>
<dbReference type="PANTHER" id="PTHR45725">
    <property type="entry name" value="FORMIN HOMOLOGY 2 FAMILY MEMBER"/>
    <property type="match status" value="1"/>
</dbReference>
<feature type="compositionally biased region" description="Basic and acidic residues" evidence="1">
    <location>
        <begin position="708"/>
        <end position="717"/>
    </location>
</feature>
<accession>A0A2A9M7K7</accession>
<reference evidence="2 3" key="1">
    <citation type="submission" date="2017-09" db="EMBL/GenBank/DDBJ databases">
        <title>Genome sequencing of Besnoitia besnoiti strain Bb-Ger1.</title>
        <authorList>
            <person name="Schares G."/>
            <person name="Venepally P."/>
            <person name="Lorenzi H.A."/>
        </authorList>
    </citation>
    <scope>NUCLEOTIDE SEQUENCE [LARGE SCALE GENOMIC DNA]</scope>
    <source>
        <strain evidence="2 3">Bb-Ger1</strain>
    </source>
</reference>
<dbReference type="VEuPathDB" id="ToxoDB:BESB_070710"/>
<feature type="region of interest" description="Disordered" evidence="1">
    <location>
        <begin position="930"/>
        <end position="1039"/>
    </location>
</feature>
<evidence type="ECO:0000313" key="3">
    <source>
        <dbReference type="Proteomes" id="UP000224006"/>
    </source>
</evidence>
<feature type="region of interest" description="Disordered" evidence="1">
    <location>
        <begin position="688"/>
        <end position="791"/>
    </location>
</feature>
<dbReference type="GeneID" id="40311997"/>
<dbReference type="AlphaFoldDB" id="A0A2A9M7K7"/>
<feature type="compositionally biased region" description="Basic and acidic residues" evidence="1">
    <location>
        <begin position="1"/>
        <end position="12"/>
    </location>
</feature>
<protein>
    <submittedName>
        <fullName evidence="2">Uncharacterized protein</fullName>
    </submittedName>
</protein>
<feature type="compositionally biased region" description="Basic and acidic residues" evidence="1">
    <location>
        <begin position="76"/>
        <end position="92"/>
    </location>
</feature>